<comment type="caution">
    <text evidence="1">The sequence shown here is derived from an EMBL/GenBank/DDBJ whole genome shotgun (WGS) entry which is preliminary data.</text>
</comment>
<proteinExistence type="predicted"/>
<gene>
    <name evidence="1" type="ORF">Sradi_3247300</name>
</gene>
<organism evidence="1">
    <name type="scientific">Sesamum radiatum</name>
    <name type="common">Black benniseed</name>
    <dbReference type="NCBI Taxonomy" id="300843"/>
    <lineage>
        <taxon>Eukaryota</taxon>
        <taxon>Viridiplantae</taxon>
        <taxon>Streptophyta</taxon>
        <taxon>Embryophyta</taxon>
        <taxon>Tracheophyta</taxon>
        <taxon>Spermatophyta</taxon>
        <taxon>Magnoliopsida</taxon>
        <taxon>eudicotyledons</taxon>
        <taxon>Gunneridae</taxon>
        <taxon>Pentapetalae</taxon>
        <taxon>asterids</taxon>
        <taxon>lamiids</taxon>
        <taxon>Lamiales</taxon>
        <taxon>Pedaliaceae</taxon>
        <taxon>Sesamum</taxon>
    </lineage>
</organism>
<dbReference type="EMBL" id="JACGWJ010000014">
    <property type="protein sequence ID" value="KAL0373316.1"/>
    <property type="molecule type" value="Genomic_DNA"/>
</dbReference>
<protein>
    <submittedName>
        <fullName evidence="1">Uncharacterized protein</fullName>
    </submittedName>
</protein>
<name>A0AAW2R121_SESRA</name>
<accession>A0AAW2R121</accession>
<reference evidence="1" key="1">
    <citation type="submission" date="2020-06" db="EMBL/GenBank/DDBJ databases">
        <authorList>
            <person name="Li T."/>
            <person name="Hu X."/>
            <person name="Zhang T."/>
            <person name="Song X."/>
            <person name="Zhang H."/>
            <person name="Dai N."/>
            <person name="Sheng W."/>
            <person name="Hou X."/>
            <person name="Wei L."/>
        </authorList>
    </citation>
    <scope>NUCLEOTIDE SEQUENCE</scope>
    <source>
        <strain evidence="1">G02</strain>
        <tissue evidence="1">Leaf</tissue>
    </source>
</reference>
<dbReference type="AlphaFoldDB" id="A0AAW2R121"/>
<reference evidence="1" key="2">
    <citation type="journal article" date="2024" name="Plant">
        <title>Genomic evolution and insights into agronomic trait innovations of Sesamum species.</title>
        <authorList>
            <person name="Miao H."/>
            <person name="Wang L."/>
            <person name="Qu L."/>
            <person name="Liu H."/>
            <person name="Sun Y."/>
            <person name="Le M."/>
            <person name="Wang Q."/>
            <person name="Wei S."/>
            <person name="Zheng Y."/>
            <person name="Lin W."/>
            <person name="Duan Y."/>
            <person name="Cao H."/>
            <person name="Xiong S."/>
            <person name="Wang X."/>
            <person name="Wei L."/>
            <person name="Li C."/>
            <person name="Ma Q."/>
            <person name="Ju M."/>
            <person name="Zhao R."/>
            <person name="Li G."/>
            <person name="Mu C."/>
            <person name="Tian Q."/>
            <person name="Mei H."/>
            <person name="Zhang T."/>
            <person name="Gao T."/>
            <person name="Zhang H."/>
        </authorList>
    </citation>
    <scope>NUCLEOTIDE SEQUENCE</scope>
    <source>
        <strain evidence="1">G02</strain>
    </source>
</reference>
<sequence length="64" mass="6797">MAIPFLECGFTAYEEQFIAQGYPSPPGEEPSFPDIGAAMVNALNPFATTPVEGDLPLELGNLLP</sequence>
<evidence type="ECO:0000313" key="1">
    <source>
        <dbReference type="EMBL" id="KAL0373316.1"/>
    </source>
</evidence>